<gene>
    <name evidence="8" type="ORF">FHP25_16060</name>
</gene>
<comment type="similarity">
    <text evidence="1 6">Belongs to the acylphosphatase family.</text>
</comment>
<dbReference type="PRINTS" id="PR00112">
    <property type="entry name" value="ACYLPHPHTASE"/>
</dbReference>
<dbReference type="InterPro" id="IPR020456">
    <property type="entry name" value="Acylphosphatase"/>
</dbReference>
<evidence type="ECO:0000256" key="2">
    <source>
        <dbReference type="ARBA" id="ARBA00012150"/>
    </source>
</evidence>
<dbReference type="InterPro" id="IPR036046">
    <property type="entry name" value="Acylphosphatase-like_dom_sf"/>
</dbReference>
<dbReference type="PROSITE" id="PS51160">
    <property type="entry name" value="ACYLPHOSPHATASE_3"/>
    <property type="match status" value="1"/>
</dbReference>
<dbReference type="AlphaFoldDB" id="A0A5C8PKX3"/>
<name>A0A5C8PKX3_9HYPH</name>
<evidence type="ECO:0000313" key="8">
    <source>
        <dbReference type="EMBL" id="TXL74597.1"/>
    </source>
</evidence>
<evidence type="ECO:0000256" key="1">
    <source>
        <dbReference type="ARBA" id="ARBA00005614"/>
    </source>
</evidence>
<keyword evidence="4 5" id="KW-0378">Hydrolase</keyword>
<protein>
    <recommendedName>
        <fullName evidence="2 4">Acylphosphatase</fullName>
        <ecNumber evidence="2 4">3.6.1.7</ecNumber>
    </recommendedName>
</protein>
<dbReference type="OrthoDB" id="5295388at2"/>
<sequence length="99" mass="10756">MTASTDNDIIAVQARIRGRVQGVGFRDWTVRRARALGLRGWVRNRVDGSVEALFVGPRPIVDHMLADCRRGPSLARVDAVDAEPAIAPALDGFAHKPTV</sequence>
<feature type="active site" evidence="4">
    <location>
        <position position="26"/>
    </location>
</feature>
<proteinExistence type="inferred from homology"/>
<dbReference type="PROSITE" id="PS00151">
    <property type="entry name" value="ACYLPHOSPHATASE_2"/>
    <property type="match status" value="1"/>
</dbReference>
<evidence type="ECO:0000256" key="4">
    <source>
        <dbReference type="PROSITE-ProRule" id="PRU00520"/>
    </source>
</evidence>
<dbReference type="PANTHER" id="PTHR47268:SF4">
    <property type="entry name" value="ACYLPHOSPHATASE"/>
    <property type="match status" value="1"/>
</dbReference>
<comment type="caution">
    <text evidence="8">The sequence shown here is derived from an EMBL/GenBank/DDBJ whole genome shotgun (WGS) entry which is preliminary data.</text>
</comment>
<organism evidence="8 9">
    <name type="scientific">Vineibacter terrae</name>
    <dbReference type="NCBI Taxonomy" id="2586908"/>
    <lineage>
        <taxon>Bacteria</taxon>
        <taxon>Pseudomonadati</taxon>
        <taxon>Pseudomonadota</taxon>
        <taxon>Alphaproteobacteria</taxon>
        <taxon>Hyphomicrobiales</taxon>
        <taxon>Vineibacter</taxon>
    </lineage>
</organism>
<dbReference type="RefSeq" id="WP_147847971.1">
    <property type="nucleotide sequence ID" value="NZ_VDUZ01000017.1"/>
</dbReference>
<dbReference type="Proteomes" id="UP000321638">
    <property type="component" value="Unassembled WGS sequence"/>
</dbReference>
<dbReference type="Gene3D" id="3.30.70.100">
    <property type="match status" value="1"/>
</dbReference>
<reference evidence="8 9" key="1">
    <citation type="submission" date="2019-06" db="EMBL/GenBank/DDBJ databases">
        <title>New taxonomy in bacterial strain CC-CFT640, isolated from vineyard.</title>
        <authorList>
            <person name="Lin S.-Y."/>
            <person name="Tsai C.-F."/>
            <person name="Young C.-C."/>
        </authorList>
    </citation>
    <scope>NUCLEOTIDE SEQUENCE [LARGE SCALE GENOMIC DNA]</scope>
    <source>
        <strain evidence="8 9">CC-CFT640</strain>
    </source>
</reference>
<dbReference type="EC" id="3.6.1.7" evidence="2 4"/>
<comment type="catalytic activity">
    <reaction evidence="3 4 5">
        <text>an acyl phosphate + H2O = a carboxylate + phosphate + H(+)</text>
        <dbReference type="Rhea" id="RHEA:14965"/>
        <dbReference type="ChEBI" id="CHEBI:15377"/>
        <dbReference type="ChEBI" id="CHEBI:15378"/>
        <dbReference type="ChEBI" id="CHEBI:29067"/>
        <dbReference type="ChEBI" id="CHEBI:43474"/>
        <dbReference type="ChEBI" id="CHEBI:59918"/>
        <dbReference type="EC" id="3.6.1.7"/>
    </reaction>
</comment>
<evidence type="ECO:0000256" key="3">
    <source>
        <dbReference type="ARBA" id="ARBA00047645"/>
    </source>
</evidence>
<dbReference type="NCBIfam" id="NF010996">
    <property type="entry name" value="PRK14421.1"/>
    <property type="match status" value="1"/>
</dbReference>
<evidence type="ECO:0000256" key="6">
    <source>
        <dbReference type="RuleBase" id="RU004168"/>
    </source>
</evidence>
<keyword evidence="9" id="KW-1185">Reference proteome</keyword>
<feature type="domain" description="Acylphosphatase-like" evidence="7">
    <location>
        <begin position="11"/>
        <end position="97"/>
    </location>
</feature>
<dbReference type="GO" id="GO:0003998">
    <property type="term" value="F:acylphosphatase activity"/>
    <property type="evidence" value="ECO:0007669"/>
    <property type="project" value="UniProtKB-EC"/>
</dbReference>
<dbReference type="PROSITE" id="PS00150">
    <property type="entry name" value="ACYLPHOSPHATASE_1"/>
    <property type="match status" value="1"/>
</dbReference>
<dbReference type="InterPro" id="IPR001792">
    <property type="entry name" value="Acylphosphatase-like_dom"/>
</dbReference>
<dbReference type="PANTHER" id="PTHR47268">
    <property type="entry name" value="ACYLPHOSPHATASE"/>
    <property type="match status" value="1"/>
</dbReference>
<evidence type="ECO:0000259" key="7">
    <source>
        <dbReference type="PROSITE" id="PS51160"/>
    </source>
</evidence>
<feature type="active site" evidence="4">
    <location>
        <position position="44"/>
    </location>
</feature>
<dbReference type="SUPFAM" id="SSF54975">
    <property type="entry name" value="Acylphosphatase/BLUF domain-like"/>
    <property type="match status" value="1"/>
</dbReference>
<evidence type="ECO:0000256" key="5">
    <source>
        <dbReference type="RuleBase" id="RU000553"/>
    </source>
</evidence>
<dbReference type="EMBL" id="VDUZ01000017">
    <property type="protein sequence ID" value="TXL74597.1"/>
    <property type="molecule type" value="Genomic_DNA"/>
</dbReference>
<dbReference type="Pfam" id="PF00708">
    <property type="entry name" value="Acylphosphatase"/>
    <property type="match status" value="1"/>
</dbReference>
<accession>A0A5C8PKX3</accession>
<dbReference type="InterPro" id="IPR017968">
    <property type="entry name" value="Acylphosphatase_CS"/>
</dbReference>
<evidence type="ECO:0000313" key="9">
    <source>
        <dbReference type="Proteomes" id="UP000321638"/>
    </source>
</evidence>